<dbReference type="InterPro" id="IPR011961">
    <property type="entry name" value="RimM"/>
</dbReference>
<evidence type="ECO:0000256" key="3">
    <source>
        <dbReference type="ARBA" id="ARBA00022552"/>
    </source>
</evidence>
<dbReference type="InterPro" id="IPR011033">
    <property type="entry name" value="PRC_barrel-like_sf"/>
</dbReference>
<accession>A0ABY7WU71</accession>
<proteinExistence type="inferred from homology"/>
<evidence type="ECO:0000256" key="1">
    <source>
        <dbReference type="ARBA" id="ARBA00022490"/>
    </source>
</evidence>
<gene>
    <name evidence="5 8" type="primary">rimM</name>
    <name evidence="8" type="ORF">PQ472_05545</name>
</gene>
<protein>
    <recommendedName>
        <fullName evidence="5">Ribosome maturation factor RimM</fullName>
    </recommendedName>
</protein>
<dbReference type="Proteomes" id="UP001220377">
    <property type="component" value="Chromosome"/>
</dbReference>
<dbReference type="NCBIfam" id="TIGR02273">
    <property type="entry name" value="16S_RimM"/>
    <property type="match status" value="1"/>
</dbReference>
<evidence type="ECO:0000256" key="2">
    <source>
        <dbReference type="ARBA" id="ARBA00022517"/>
    </source>
</evidence>
<reference evidence="8 9" key="1">
    <citation type="submission" date="2023-02" db="EMBL/GenBank/DDBJ databases">
        <title>Genome sequence of Lacticaseibacillus sp. KACC 23028.</title>
        <authorList>
            <person name="Kim S."/>
            <person name="Heo J."/>
            <person name="Kwon S.-W."/>
        </authorList>
    </citation>
    <scope>NUCLEOTIDE SEQUENCE [LARGE SCALE GENOMIC DNA]</scope>
    <source>
        <strain evidence="8 9">KACC 23028</strain>
    </source>
</reference>
<evidence type="ECO:0000259" key="6">
    <source>
        <dbReference type="Pfam" id="PF01782"/>
    </source>
</evidence>
<dbReference type="Pfam" id="PF01782">
    <property type="entry name" value="RimM"/>
    <property type="match status" value="1"/>
</dbReference>
<dbReference type="RefSeq" id="WP_274262039.1">
    <property type="nucleotide sequence ID" value="NZ_CP117884.1"/>
</dbReference>
<comment type="domain">
    <text evidence="5">The PRC barrel domain binds ribosomal protein uS19.</text>
</comment>
<comment type="function">
    <text evidence="5">An accessory protein needed during the final step in the assembly of 30S ribosomal subunit, possibly for assembly of the head region. Essential for efficient processing of 16S rRNA. May be needed both before and after RbfA during the maturation of 16S rRNA. It has affinity for free ribosomal 30S subunits but not for 70S ribosomes.</text>
</comment>
<name>A0ABY7WU71_9LACO</name>
<feature type="domain" description="RimM N-terminal" evidence="6">
    <location>
        <begin position="7"/>
        <end position="87"/>
    </location>
</feature>
<evidence type="ECO:0000313" key="8">
    <source>
        <dbReference type="EMBL" id="WDF83700.1"/>
    </source>
</evidence>
<dbReference type="InterPro" id="IPR027275">
    <property type="entry name" value="PRC-brl_dom"/>
</dbReference>
<dbReference type="InterPro" id="IPR009000">
    <property type="entry name" value="Transl_B-barrel_sf"/>
</dbReference>
<dbReference type="PANTHER" id="PTHR33692">
    <property type="entry name" value="RIBOSOME MATURATION FACTOR RIMM"/>
    <property type="match status" value="1"/>
</dbReference>
<evidence type="ECO:0000256" key="4">
    <source>
        <dbReference type="ARBA" id="ARBA00023186"/>
    </source>
</evidence>
<sequence length="174" mass="19287">MPEFYHVGKIVNTHGIKGEVKVVATTDFPETRFKKGAKLVILGKTTTPVTITSSRVHKGTVLMTFDGYQDINEVLPFKGQLLGVREADLDQTDLEDNEYFYKDIIGLNVQDADGNEIGTVSEILSPGANDVWVVKRRGKQDLLLPYIESVVLRVDVSNKLTVVDIPEGLDPDEN</sequence>
<dbReference type="InterPro" id="IPR002676">
    <property type="entry name" value="RimM_N"/>
</dbReference>
<dbReference type="SUPFAM" id="SSF50447">
    <property type="entry name" value="Translation proteins"/>
    <property type="match status" value="1"/>
</dbReference>
<keyword evidence="1 5" id="KW-0963">Cytoplasm</keyword>
<dbReference type="SUPFAM" id="SSF50346">
    <property type="entry name" value="PRC-barrel domain"/>
    <property type="match status" value="1"/>
</dbReference>
<keyword evidence="2 5" id="KW-0690">Ribosome biogenesis</keyword>
<keyword evidence="4 5" id="KW-0143">Chaperone</keyword>
<comment type="subcellular location">
    <subcellularLocation>
        <location evidence="5">Cytoplasm</location>
    </subcellularLocation>
</comment>
<dbReference type="EMBL" id="CP117884">
    <property type="protein sequence ID" value="WDF83700.1"/>
    <property type="molecule type" value="Genomic_DNA"/>
</dbReference>
<dbReference type="Pfam" id="PF05239">
    <property type="entry name" value="PRC"/>
    <property type="match status" value="1"/>
</dbReference>
<organism evidence="8 9">
    <name type="scientific">Lacticaseibacillus pabuli</name>
    <dbReference type="NCBI Taxonomy" id="3025672"/>
    <lineage>
        <taxon>Bacteria</taxon>
        <taxon>Bacillati</taxon>
        <taxon>Bacillota</taxon>
        <taxon>Bacilli</taxon>
        <taxon>Lactobacillales</taxon>
        <taxon>Lactobacillaceae</taxon>
        <taxon>Lacticaseibacillus</taxon>
    </lineage>
</organism>
<comment type="similarity">
    <text evidence="5">Belongs to the RimM family.</text>
</comment>
<dbReference type="HAMAP" id="MF_00014">
    <property type="entry name" value="Ribosome_mat_RimM"/>
    <property type="match status" value="1"/>
</dbReference>
<feature type="domain" description="PRC-barrel" evidence="7">
    <location>
        <begin position="97"/>
        <end position="169"/>
    </location>
</feature>
<dbReference type="Gene3D" id="2.40.30.60">
    <property type="entry name" value="RimM"/>
    <property type="match status" value="1"/>
</dbReference>
<dbReference type="InterPro" id="IPR036976">
    <property type="entry name" value="RimM_N_sf"/>
</dbReference>
<comment type="subunit">
    <text evidence="5">Binds ribosomal protein uS19.</text>
</comment>
<evidence type="ECO:0000256" key="5">
    <source>
        <dbReference type="HAMAP-Rule" id="MF_00014"/>
    </source>
</evidence>
<dbReference type="PANTHER" id="PTHR33692:SF1">
    <property type="entry name" value="RIBOSOME MATURATION FACTOR RIMM"/>
    <property type="match status" value="1"/>
</dbReference>
<dbReference type="Gene3D" id="2.30.30.240">
    <property type="entry name" value="PRC-barrel domain"/>
    <property type="match status" value="1"/>
</dbReference>
<evidence type="ECO:0000259" key="7">
    <source>
        <dbReference type="Pfam" id="PF05239"/>
    </source>
</evidence>
<keyword evidence="9" id="KW-1185">Reference proteome</keyword>
<keyword evidence="3 5" id="KW-0698">rRNA processing</keyword>
<evidence type="ECO:0000313" key="9">
    <source>
        <dbReference type="Proteomes" id="UP001220377"/>
    </source>
</evidence>